<evidence type="ECO:0000256" key="1">
    <source>
        <dbReference type="SAM" id="MobiDB-lite"/>
    </source>
</evidence>
<dbReference type="EMBL" id="JAEFBK010000007">
    <property type="protein sequence ID" value="KAG7585825.1"/>
    <property type="molecule type" value="Genomic_DNA"/>
</dbReference>
<evidence type="ECO:0000313" key="3">
    <source>
        <dbReference type="Proteomes" id="UP000694240"/>
    </source>
</evidence>
<feature type="region of interest" description="Disordered" evidence="1">
    <location>
        <begin position="1"/>
        <end position="128"/>
    </location>
</feature>
<protein>
    <submittedName>
        <fullName evidence="2">Uncharacterized protein</fullName>
    </submittedName>
</protein>
<organism evidence="2 3">
    <name type="scientific">Arabidopsis thaliana x Arabidopsis arenosa</name>
    <dbReference type="NCBI Taxonomy" id="1240361"/>
    <lineage>
        <taxon>Eukaryota</taxon>
        <taxon>Viridiplantae</taxon>
        <taxon>Streptophyta</taxon>
        <taxon>Embryophyta</taxon>
        <taxon>Tracheophyta</taxon>
        <taxon>Spermatophyta</taxon>
        <taxon>Magnoliopsida</taxon>
        <taxon>eudicotyledons</taxon>
        <taxon>Gunneridae</taxon>
        <taxon>Pentapetalae</taxon>
        <taxon>rosids</taxon>
        <taxon>malvids</taxon>
        <taxon>Brassicales</taxon>
        <taxon>Brassicaceae</taxon>
        <taxon>Camelineae</taxon>
        <taxon>Arabidopsis</taxon>
    </lineage>
</organism>
<keyword evidence="3" id="KW-1185">Reference proteome</keyword>
<accession>A0A8T2BG71</accession>
<sequence length="378" mass="41362">MAPKGKSSQGREGGQNTRAVAAGGGQNTRVVAAGGGQNTRPVAAGGGQTSSRGGGQTSRPVASRVRTYVGQRPPLTTSGVGASSHSSNPSVTQSTTQSHATRPLSQQTPTPQPHHQPQPPSPPPSLYRNMMRITKFNRHNRRLSRAISRIFRRKFDGPYYSWKVTPVDKRERYFRAFVREFNWDIGITALLRAGILVITKKRMKGIVTQVKKTGVQPTWVGNTLWTEMQQYWKTVDAIERSNPYGLGSLAETLHKGKRKDSYASSSSTITIVELQDQLRRKISDQDSENVRRDAEHRTSQARIASLEKLILFLKEKDPDLVAFMSSSPLLQPAVIIPPGTQTDTLPTTTEAAIQPNGLAPTETTPASTISNTASNPMN</sequence>
<evidence type="ECO:0000313" key="2">
    <source>
        <dbReference type="EMBL" id="KAG7585825.1"/>
    </source>
</evidence>
<dbReference type="AlphaFoldDB" id="A0A8T2BG71"/>
<proteinExistence type="predicted"/>
<feature type="compositionally biased region" description="Pro residues" evidence="1">
    <location>
        <begin position="110"/>
        <end position="125"/>
    </location>
</feature>
<feature type="compositionally biased region" description="Polar residues" evidence="1">
    <location>
        <begin position="1"/>
        <end position="18"/>
    </location>
</feature>
<feature type="compositionally biased region" description="Gly residues" evidence="1">
    <location>
        <begin position="44"/>
        <end position="56"/>
    </location>
</feature>
<comment type="caution">
    <text evidence="2">The sequence shown here is derived from an EMBL/GenBank/DDBJ whole genome shotgun (WGS) entry which is preliminary data.</text>
</comment>
<feature type="compositionally biased region" description="Polar residues" evidence="1">
    <location>
        <begin position="361"/>
        <end position="378"/>
    </location>
</feature>
<dbReference type="Proteomes" id="UP000694240">
    <property type="component" value="Chromosome 7"/>
</dbReference>
<reference evidence="2 3" key="1">
    <citation type="submission" date="2020-12" db="EMBL/GenBank/DDBJ databases">
        <title>Concerted genomic and epigenomic changes stabilize Arabidopsis allopolyploids.</title>
        <authorList>
            <person name="Chen Z."/>
        </authorList>
    </citation>
    <scope>NUCLEOTIDE SEQUENCE [LARGE SCALE GENOMIC DNA]</scope>
    <source>
        <strain evidence="2">Allo738</strain>
        <tissue evidence="2">Leaf</tissue>
    </source>
</reference>
<feature type="compositionally biased region" description="Polar residues" evidence="1">
    <location>
        <begin position="74"/>
        <end position="100"/>
    </location>
</feature>
<gene>
    <name evidence="2" type="ORF">ISN45_Aa02g011730</name>
</gene>
<name>A0A8T2BG71_9BRAS</name>
<feature type="region of interest" description="Disordered" evidence="1">
    <location>
        <begin position="355"/>
        <end position="378"/>
    </location>
</feature>